<dbReference type="Proteomes" id="UP001595834">
    <property type="component" value="Unassembled WGS sequence"/>
</dbReference>
<gene>
    <name evidence="1" type="ORF">ACFPFX_09205</name>
</gene>
<organism evidence="1 2">
    <name type="scientific">Streptomyces mauvecolor</name>
    <dbReference type="NCBI Taxonomy" id="58345"/>
    <lineage>
        <taxon>Bacteria</taxon>
        <taxon>Bacillati</taxon>
        <taxon>Actinomycetota</taxon>
        <taxon>Actinomycetes</taxon>
        <taxon>Kitasatosporales</taxon>
        <taxon>Streptomycetaceae</taxon>
        <taxon>Streptomyces</taxon>
    </lineage>
</organism>
<reference evidence="2" key="1">
    <citation type="journal article" date="2019" name="Int. J. Syst. Evol. Microbiol.">
        <title>The Global Catalogue of Microorganisms (GCM) 10K type strain sequencing project: providing services to taxonomists for standard genome sequencing and annotation.</title>
        <authorList>
            <consortium name="The Broad Institute Genomics Platform"/>
            <consortium name="The Broad Institute Genome Sequencing Center for Infectious Disease"/>
            <person name="Wu L."/>
            <person name="Ma J."/>
        </authorList>
    </citation>
    <scope>NUCLEOTIDE SEQUENCE [LARGE SCALE GENOMIC DNA]</scope>
    <source>
        <strain evidence="2">CCM 7224</strain>
    </source>
</reference>
<sequence>MTTVTHYSLETPIINDEDFSNVPEYGTQTTNVNQLQAERDRISKLEAENARMKDPTHRDAFDYPDIPTGYEPHTTDDRGVKAAGAALNKSITYLSALVSQHRAEQGEFEAVTSGRRQALADYQDAVSAAVAAGKEVPPLPALDDDALKAAHAELDRLEAGIPVAALAASQRLAELCSELERLHATPAYRKWADPEGERLTAVMAKARQEYADAYAEREAIFRNLPDAFSDADGVPFIPEQGRRNSLGVGGLDPNGGDGSLTPAEALSVLERAVTPGAGVRPWMASQLPPEIREDYEKRAAAARIKREGMAK</sequence>
<dbReference type="EMBL" id="JBHSIZ010000007">
    <property type="protein sequence ID" value="MFC4956476.1"/>
    <property type="molecule type" value="Genomic_DNA"/>
</dbReference>
<protein>
    <submittedName>
        <fullName evidence="1">Uncharacterized protein</fullName>
    </submittedName>
</protein>
<comment type="caution">
    <text evidence="1">The sequence shown here is derived from an EMBL/GenBank/DDBJ whole genome shotgun (WGS) entry which is preliminary data.</text>
</comment>
<name>A0ABV9UL82_9ACTN</name>
<evidence type="ECO:0000313" key="2">
    <source>
        <dbReference type="Proteomes" id="UP001595834"/>
    </source>
</evidence>
<evidence type="ECO:0000313" key="1">
    <source>
        <dbReference type="EMBL" id="MFC4956476.1"/>
    </source>
</evidence>
<keyword evidence="2" id="KW-1185">Reference proteome</keyword>
<dbReference type="RefSeq" id="WP_344375792.1">
    <property type="nucleotide sequence ID" value="NZ_BAAASQ010000012.1"/>
</dbReference>
<proteinExistence type="predicted"/>
<accession>A0ABV9UL82</accession>